<feature type="transmembrane region" description="Helical" evidence="13">
    <location>
        <begin position="86"/>
        <end position="103"/>
    </location>
</feature>
<evidence type="ECO:0000256" key="9">
    <source>
        <dbReference type="ARBA" id="ARBA00023136"/>
    </source>
</evidence>
<evidence type="ECO:0000256" key="2">
    <source>
        <dbReference type="ARBA" id="ARBA00022448"/>
    </source>
</evidence>
<dbReference type="InterPro" id="IPR006153">
    <property type="entry name" value="Cation/H_exchanger_TM"/>
</dbReference>
<feature type="transmembrane region" description="Helical" evidence="13">
    <location>
        <begin position="307"/>
        <end position="325"/>
    </location>
</feature>
<dbReference type="PRINTS" id="PR01084">
    <property type="entry name" value="NAHEXCHNGR"/>
</dbReference>
<keyword evidence="3" id="KW-0633">Potassium transport</keyword>
<dbReference type="AlphaFoldDB" id="A0A6P5WU19"/>
<feature type="transmembrane region" description="Helical" evidence="13">
    <location>
        <begin position="57"/>
        <end position="74"/>
    </location>
</feature>
<sequence>MSNFEALSHLSTTQSSSDFLSTSTIIALTVFFSLLCACIIIGHLLEENRWANESITALLLGLCAGAVVLLVSKGNSSRILVFSEDLFFLYLLPPIIFNAGFQVKKKQFFKNFTIILMFGIFGTVISFCLISLGALLLFKRIGVTSLSTQDYLAIGAILSATDSVCTLQVLNQDETPFLYSVVFGEGVVNDATSIVLFNSVQSIDFSNIDATISLKLLGTFLYLFFSSTILGIVAGLLSAFIIKTLYFGRHSTDREVALMMIMAYLSYMLAELLSLSGILTVFFCGIVMSHYTWHNVTESSRITTKHAFATISFIAETFIFLYVGMDALDIDKWKASSASAGTSVAVSSTLLALVLVGRAAFVYPLANFINCIKNRDSSKIEFRQQFIMWWAGLMRGAVTIALSYNQFSNSEDTDTEDTALMITSTIIVVLFSTVAFGSITKPLIEAVLLRHSKPNISDATDIPSLDDLRILFLENDEPSELGENRPAAPRRSSLRLLMTHPTWTVHYLWRKFDDRFMRPVFGGRGFVPFVPGSPTGAADETSGI</sequence>
<evidence type="ECO:0000256" key="1">
    <source>
        <dbReference type="ARBA" id="ARBA00004141"/>
    </source>
</evidence>
<keyword evidence="7" id="KW-0915">Sodium</keyword>
<dbReference type="GO" id="GO:0051453">
    <property type="term" value="P:regulation of intracellular pH"/>
    <property type="evidence" value="ECO:0007669"/>
    <property type="project" value="TreeGrafter"/>
</dbReference>
<comment type="subcellular location">
    <subcellularLocation>
        <location evidence="1">Membrane</location>
        <topology evidence="1">Multi-pass membrane protein</topology>
    </subcellularLocation>
</comment>
<feature type="transmembrane region" description="Helical" evidence="13">
    <location>
        <begin position="220"/>
        <end position="242"/>
    </location>
</feature>
<dbReference type="GeneID" id="111277267"/>
<dbReference type="PANTHER" id="PTHR10110">
    <property type="entry name" value="SODIUM/HYDROGEN EXCHANGER"/>
    <property type="match status" value="1"/>
</dbReference>
<comment type="catalytic activity">
    <reaction evidence="12">
        <text>K(+)(in) + H(+)(out) = K(+)(out) + H(+)(in)</text>
        <dbReference type="Rhea" id="RHEA:29467"/>
        <dbReference type="ChEBI" id="CHEBI:15378"/>
        <dbReference type="ChEBI" id="CHEBI:29103"/>
    </reaction>
</comment>
<keyword evidence="6 13" id="KW-1133">Transmembrane helix</keyword>
<evidence type="ECO:0000256" key="4">
    <source>
        <dbReference type="ARBA" id="ARBA00022692"/>
    </source>
</evidence>
<accession>A0A6P5WU19</accession>
<evidence type="ECO:0000256" key="12">
    <source>
        <dbReference type="ARBA" id="ARBA00047912"/>
    </source>
</evidence>
<dbReference type="GO" id="GO:0098719">
    <property type="term" value="P:sodium ion import across plasma membrane"/>
    <property type="evidence" value="ECO:0007669"/>
    <property type="project" value="TreeGrafter"/>
</dbReference>
<evidence type="ECO:0000256" key="11">
    <source>
        <dbReference type="ARBA" id="ARBA00047524"/>
    </source>
</evidence>
<protein>
    <submittedName>
        <fullName evidence="16">Sodium/hydrogen exchanger 1-like</fullName>
    </submittedName>
</protein>
<evidence type="ECO:0000313" key="15">
    <source>
        <dbReference type="Proteomes" id="UP000515121"/>
    </source>
</evidence>
<dbReference type="GO" id="GO:0015385">
    <property type="term" value="F:sodium:proton antiporter activity"/>
    <property type="evidence" value="ECO:0007669"/>
    <property type="project" value="InterPro"/>
</dbReference>
<feature type="transmembrane region" description="Helical" evidence="13">
    <location>
        <begin position="387"/>
        <end position="407"/>
    </location>
</feature>
<feature type="transmembrane region" description="Helical" evidence="13">
    <location>
        <begin position="262"/>
        <end position="287"/>
    </location>
</feature>
<evidence type="ECO:0000256" key="6">
    <source>
        <dbReference type="ARBA" id="ARBA00022989"/>
    </source>
</evidence>
<feature type="transmembrane region" description="Helical" evidence="13">
    <location>
        <begin position="419"/>
        <end position="440"/>
    </location>
</feature>
<keyword evidence="10" id="KW-0739">Sodium transport</keyword>
<keyword evidence="5" id="KW-0630">Potassium</keyword>
<dbReference type="PANTHER" id="PTHR10110:SF197">
    <property type="entry name" value="SODIUM_HYDROGEN EXCHANGER"/>
    <property type="match status" value="1"/>
</dbReference>
<dbReference type="Pfam" id="PF00999">
    <property type="entry name" value="Na_H_Exchanger"/>
    <property type="match status" value="1"/>
</dbReference>
<feature type="transmembrane region" description="Helical" evidence="13">
    <location>
        <begin position="20"/>
        <end position="45"/>
    </location>
</feature>
<dbReference type="GO" id="GO:0005886">
    <property type="term" value="C:plasma membrane"/>
    <property type="evidence" value="ECO:0007669"/>
    <property type="project" value="TreeGrafter"/>
</dbReference>
<dbReference type="InterPro" id="IPR004709">
    <property type="entry name" value="NaH_exchanger"/>
</dbReference>
<name>A0A6P5WU19_DURZI</name>
<dbReference type="InterPro" id="IPR018422">
    <property type="entry name" value="Cation/H_exchanger_CPA1"/>
</dbReference>
<keyword evidence="2" id="KW-0813">Transport</keyword>
<evidence type="ECO:0000256" key="8">
    <source>
        <dbReference type="ARBA" id="ARBA00023065"/>
    </source>
</evidence>
<keyword evidence="4 13" id="KW-0812">Transmembrane</keyword>
<dbReference type="GO" id="GO:0015386">
    <property type="term" value="F:potassium:proton antiporter activity"/>
    <property type="evidence" value="ECO:0007669"/>
    <property type="project" value="TreeGrafter"/>
</dbReference>
<organism evidence="15 16">
    <name type="scientific">Durio zibethinus</name>
    <name type="common">Durian</name>
    <dbReference type="NCBI Taxonomy" id="66656"/>
    <lineage>
        <taxon>Eukaryota</taxon>
        <taxon>Viridiplantae</taxon>
        <taxon>Streptophyta</taxon>
        <taxon>Embryophyta</taxon>
        <taxon>Tracheophyta</taxon>
        <taxon>Spermatophyta</taxon>
        <taxon>Magnoliopsida</taxon>
        <taxon>eudicotyledons</taxon>
        <taxon>Gunneridae</taxon>
        <taxon>Pentapetalae</taxon>
        <taxon>rosids</taxon>
        <taxon>malvids</taxon>
        <taxon>Malvales</taxon>
        <taxon>Malvaceae</taxon>
        <taxon>Helicteroideae</taxon>
        <taxon>Durio</taxon>
    </lineage>
</organism>
<dbReference type="Proteomes" id="UP000515121">
    <property type="component" value="Unplaced"/>
</dbReference>
<dbReference type="RefSeq" id="XP_022719323.1">
    <property type="nucleotide sequence ID" value="XM_022863588.1"/>
</dbReference>
<feature type="domain" description="Cation/H+ exchanger transmembrane" evidence="14">
    <location>
        <begin position="51"/>
        <end position="445"/>
    </location>
</feature>
<dbReference type="KEGG" id="dzi:111277267"/>
<feature type="transmembrane region" description="Helical" evidence="13">
    <location>
        <begin position="345"/>
        <end position="366"/>
    </location>
</feature>
<keyword evidence="9 13" id="KW-0472">Membrane</keyword>
<evidence type="ECO:0000256" key="3">
    <source>
        <dbReference type="ARBA" id="ARBA00022538"/>
    </source>
</evidence>
<keyword evidence="8" id="KW-0406">Ion transport</keyword>
<evidence type="ECO:0000313" key="16">
    <source>
        <dbReference type="RefSeq" id="XP_022719323.1"/>
    </source>
</evidence>
<feature type="transmembrane region" description="Helical" evidence="13">
    <location>
        <begin position="115"/>
        <end position="138"/>
    </location>
</feature>
<proteinExistence type="predicted"/>
<evidence type="ECO:0000256" key="7">
    <source>
        <dbReference type="ARBA" id="ARBA00023053"/>
    </source>
</evidence>
<dbReference type="Gene3D" id="6.10.140.1330">
    <property type="match status" value="1"/>
</dbReference>
<gene>
    <name evidence="16" type="primary">LOC111277267</name>
</gene>
<dbReference type="OrthoDB" id="196264at2759"/>
<evidence type="ECO:0000256" key="10">
    <source>
        <dbReference type="ARBA" id="ARBA00023201"/>
    </source>
</evidence>
<evidence type="ECO:0000259" key="14">
    <source>
        <dbReference type="Pfam" id="PF00999"/>
    </source>
</evidence>
<evidence type="ECO:0000256" key="5">
    <source>
        <dbReference type="ARBA" id="ARBA00022958"/>
    </source>
</evidence>
<evidence type="ECO:0000256" key="13">
    <source>
        <dbReference type="SAM" id="Phobius"/>
    </source>
</evidence>
<comment type="catalytic activity">
    <reaction evidence="11">
        <text>Na(+)(in) + H(+)(out) = Na(+)(out) + H(+)(in)</text>
        <dbReference type="Rhea" id="RHEA:29419"/>
        <dbReference type="ChEBI" id="CHEBI:15378"/>
        <dbReference type="ChEBI" id="CHEBI:29101"/>
    </reaction>
</comment>
<keyword evidence="15" id="KW-1185">Reference proteome</keyword>
<reference evidence="16" key="1">
    <citation type="submission" date="2025-08" db="UniProtKB">
        <authorList>
            <consortium name="RefSeq"/>
        </authorList>
    </citation>
    <scope>IDENTIFICATION</scope>
    <source>
        <tissue evidence="16">Fruit stalk</tissue>
    </source>
</reference>